<evidence type="ECO:0000313" key="8">
    <source>
        <dbReference type="Proteomes" id="UP000235005"/>
    </source>
</evidence>
<evidence type="ECO:0000256" key="4">
    <source>
        <dbReference type="ARBA" id="ARBA00023136"/>
    </source>
</evidence>
<comment type="subcellular location">
    <subcellularLocation>
        <location evidence="1">Membrane</location>
        <topology evidence="1">Single-pass membrane protein</topology>
    </subcellularLocation>
</comment>
<dbReference type="PANTHER" id="PTHR36985">
    <property type="entry name" value="TRANSLOCATION AND ASSEMBLY MODULE SUBUNIT TAMB"/>
    <property type="match status" value="1"/>
</dbReference>
<gene>
    <name evidence="7" type="ORF">C0039_19255</name>
</gene>
<organism evidence="7 8">
    <name type="scientific">Pseudohalioglobus lutimaris</name>
    <dbReference type="NCBI Taxonomy" id="1737061"/>
    <lineage>
        <taxon>Bacteria</taxon>
        <taxon>Pseudomonadati</taxon>
        <taxon>Pseudomonadota</taxon>
        <taxon>Gammaproteobacteria</taxon>
        <taxon>Cellvibrionales</taxon>
        <taxon>Halieaceae</taxon>
        <taxon>Pseudohalioglobus</taxon>
    </lineage>
</organism>
<dbReference type="AlphaFoldDB" id="A0A2N5WXK6"/>
<feature type="domain" description="Translocation and assembly module TamB C-terminal" evidence="6">
    <location>
        <begin position="880"/>
        <end position="1131"/>
    </location>
</feature>
<dbReference type="GO" id="GO:0097347">
    <property type="term" value="C:TAM protein secretion complex"/>
    <property type="evidence" value="ECO:0007669"/>
    <property type="project" value="TreeGrafter"/>
</dbReference>
<dbReference type="EMBL" id="PKUS01000041">
    <property type="protein sequence ID" value="PLW66948.1"/>
    <property type="molecule type" value="Genomic_DNA"/>
</dbReference>
<reference evidence="7 8" key="1">
    <citation type="submission" date="2018-01" db="EMBL/GenBank/DDBJ databases">
        <title>The draft genome sequence of Halioglobus lutimaris HF004.</title>
        <authorList>
            <person name="Du Z.-J."/>
            <person name="Shi M.-J."/>
        </authorList>
    </citation>
    <scope>NUCLEOTIDE SEQUENCE [LARGE SCALE GENOMIC DNA]</scope>
    <source>
        <strain evidence="7 8">HF004</strain>
    </source>
</reference>
<evidence type="ECO:0000259" key="6">
    <source>
        <dbReference type="Pfam" id="PF04357"/>
    </source>
</evidence>
<dbReference type="GO" id="GO:0005886">
    <property type="term" value="C:plasma membrane"/>
    <property type="evidence" value="ECO:0007669"/>
    <property type="project" value="InterPro"/>
</dbReference>
<dbReference type="Pfam" id="PF04357">
    <property type="entry name" value="TamB"/>
    <property type="match status" value="1"/>
</dbReference>
<keyword evidence="4" id="KW-0472">Membrane</keyword>
<dbReference type="Proteomes" id="UP000235005">
    <property type="component" value="Unassembled WGS sequence"/>
</dbReference>
<sequence length="1194" mass="125878">MRFSLALLLVLLLALPALAAMMLLALAGTDNGTAFLARQLQQQLGEEISWQRLQGSLLGPLRLENVRVSQPGLDAEIRSLALDWQPTALLQGKLLVTELQADSIQVNLTETEPQETTEAFRPDDLQLPLDISLRNISLSKLQLQSAGEPVLSVDTLELDTELAGNALILHSLSVAMPEGAVSLLGRIQLSNSMPLALEAKWNVLLPPEEDAAAQGDAIALNGNAHVEGSLDWSDNIGFNLDYRLHARGLDAFDPQIPAALTAMGLLRGDQASDKVDITRLTLALEETDLQLESSAEISALSGESPVVAATLAWQHLQWPLAATATLVSSETGKLTVTGNSAAFAVEMNAALTGQDIPPGNWQLSGSGDLQQLQISALRGQVLGGELRLSGPVSWQPYPSWQLELTGTDLDPAQLDPAVSGTLSLALDTHGSLRADSPIEAEVALHRLEGFLLNYPLQLTADASLIGESVELRQLLASSDGNQLSARGQLSAEDLMIDWTLAAPHPATFLPGASGVASASGTLTGSPNSPLLAAQFKAQQLQLDDLSVTSVTARVQAGLAAEDALELTIDAGAATAGETALFHTMQLRVAGSNAQHRLDLSADTGSEQLQLGLVGGLDTAALAWVGNLQSVDAVTADYGNWQLTAPASLQLAGEHISLTQACLGERSVGSTLCTTGNWNADGAMQLSASLNGLPLDMFLEQATGDISADVQGSVAANGALRANGTLQLSPGEVRIQLDQALQSLPFAGGDITLEINDKGLTARADLAAPEQGRLDASIALPALRTLPLVEQQPIIGRIQAVMPDIAGFAALVPEVASLAGSLNADLNLGGSVQRPAITGELSLQNGAANVPLAGLKLREIDLRALSKPTAAGQLVLSGGMRSGGGRLDLSGTASPLEGTLDMHILGDRFKLYDTPDARVWMSPDLALKWRDDMLSVRGQLTVPEAAITPRLELNPAAFSAAEDDTASTVQTIRTSPDVVVINRKVQSPQDILETAAPFRIDSQIDFVLGDAVNVNAVGFISQITGAVRFTNTPEQAGVIPIADGRLTLSGGTFRSFGQDLEIENGQIIFAKVPATEPELNLRAVRWIDNDPQVTAAGVTVTGPLTQPVLELFSRPQLEASEIQSYLLTGRSPRSDDSVLSLGTYVSPRIYVGYGYNMVEKTSEFNSLFTVTPRYGLGANLGEADNNINVTFTLER</sequence>
<proteinExistence type="predicted"/>
<keyword evidence="5" id="KW-0732">Signal</keyword>
<dbReference type="GO" id="GO:0009306">
    <property type="term" value="P:protein secretion"/>
    <property type="evidence" value="ECO:0007669"/>
    <property type="project" value="InterPro"/>
</dbReference>
<dbReference type="InterPro" id="IPR007452">
    <property type="entry name" value="TamB_C"/>
</dbReference>
<comment type="caution">
    <text evidence="7">The sequence shown here is derived from an EMBL/GenBank/DDBJ whole genome shotgun (WGS) entry which is preliminary data.</text>
</comment>
<evidence type="ECO:0000256" key="3">
    <source>
        <dbReference type="ARBA" id="ARBA00022989"/>
    </source>
</evidence>
<protein>
    <recommendedName>
        <fullName evidence="6">Translocation and assembly module TamB C-terminal domain-containing protein</fullName>
    </recommendedName>
</protein>
<accession>A0A2N5WXK6</accession>
<evidence type="ECO:0000256" key="5">
    <source>
        <dbReference type="SAM" id="SignalP"/>
    </source>
</evidence>
<keyword evidence="8" id="KW-1185">Reference proteome</keyword>
<feature type="signal peptide" evidence="5">
    <location>
        <begin position="1"/>
        <end position="19"/>
    </location>
</feature>
<dbReference type="PANTHER" id="PTHR36985:SF1">
    <property type="entry name" value="TRANSLOCATION AND ASSEMBLY MODULE SUBUNIT TAMB"/>
    <property type="match status" value="1"/>
</dbReference>
<name>A0A2N5WXK6_9GAMM</name>
<keyword evidence="2" id="KW-0812">Transmembrane</keyword>
<evidence type="ECO:0000256" key="2">
    <source>
        <dbReference type="ARBA" id="ARBA00022692"/>
    </source>
</evidence>
<evidence type="ECO:0000256" key="1">
    <source>
        <dbReference type="ARBA" id="ARBA00004167"/>
    </source>
</evidence>
<keyword evidence="3" id="KW-1133">Transmembrane helix</keyword>
<evidence type="ECO:0000313" key="7">
    <source>
        <dbReference type="EMBL" id="PLW66948.1"/>
    </source>
</evidence>
<feature type="chain" id="PRO_5014639684" description="Translocation and assembly module TamB C-terminal domain-containing protein" evidence="5">
    <location>
        <begin position="20"/>
        <end position="1194"/>
    </location>
</feature>